<keyword evidence="2" id="KW-0963">Cytoplasm</keyword>
<keyword evidence="2" id="KW-0131">Cell cycle</keyword>
<protein>
    <recommendedName>
        <fullName evidence="1 2">Segregation and condensation protein A</fullName>
    </recommendedName>
</protein>
<keyword evidence="2" id="KW-0132">Cell division</keyword>
<gene>
    <name evidence="2" type="primary">scpA</name>
    <name evidence="3" type="ORF">IFK94_01275</name>
</gene>
<reference evidence="3 4" key="1">
    <citation type="submission" date="2020-08" db="EMBL/GenBank/DDBJ databases">
        <title>Acidobacteriota in marine sediments use diverse sulfur dissimilation pathways.</title>
        <authorList>
            <person name="Wasmund K."/>
        </authorList>
    </citation>
    <scope>NUCLEOTIDE SEQUENCE [LARGE SCALE GENOMIC DNA]</scope>
    <source>
        <strain evidence="3">MAG AM4</strain>
    </source>
</reference>
<dbReference type="Pfam" id="PF02616">
    <property type="entry name" value="SMC_ScpA"/>
    <property type="match status" value="1"/>
</dbReference>
<dbReference type="AlphaFoldDB" id="A0A8J6XX64"/>
<dbReference type="GO" id="GO:0006260">
    <property type="term" value="P:DNA replication"/>
    <property type="evidence" value="ECO:0007669"/>
    <property type="project" value="UniProtKB-UniRule"/>
</dbReference>
<dbReference type="HAMAP" id="MF_01805">
    <property type="entry name" value="ScpA"/>
    <property type="match status" value="1"/>
</dbReference>
<sequence>MEIEPNTGPAEESPAEGSSEAYRIHVEGFDGPLDLLLHLVRINEVDLADIPILTITEQYNQYLSLMREMNLEIAGEYLVMAATLMHIKSQSLLPPDPTTEDEEGAEDPRTELAQQLQEYQKYKQAAETLQAMDNRRTLIWVREDGVPEEFAGEELLTVDLFDLIGSFKKMLGRLDEESRLRMKKDSASVADKITWLTELLEEQTTISLNALLETLDVRQERIAAFLAVLEMMRLRLIIVFQRKLVGEIRVARAEDLEPGPPAGEGE</sequence>
<organism evidence="3 4">
    <name type="scientific">Candidatus Polarisedimenticola svalbardensis</name>
    <dbReference type="NCBI Taxonomy" id="2886004"/>
    <lineage>
        <taxon>Bacteria</taxon>
        <taxon>Pseudomonadati</taxon>
        <taxon>Acidobacteriota</taxon>
        <taxon>Candidatus Polarisedimenticolia</taxon>
        <taxon>Candidatus Polarisedimenticolales</taxon>
        <taxon>Candidatus Polarisedimenticolaceae</taxon>
        <taxon>Candidatus Polarisedimenticola</taxon>
    </lineage>
</organism>
<dbReference type="GO" id="GO:0007059">
    <property type="term" value="P:chromosome segregation"/>
    <property type="evidence" value="ECO:0007669"/>
    <property type="project" value="UniProtKB-UniRule"/>
</dbReference>
<keyword evidence="2" id="KW-0159">Chromosome partition</keyword>
<dbReference type="EMBL" id="JACXWD010000002">
    <property type="protein sequence ID" value="MBD3866730.1"/>
    <property type="molecule type" value="Genomic_DNA"/>
</dbReference>
<comment type="function">
    <text evidence="2">Participates in chromosomal partition during cell division. May act via the formation of a condensin-like complex containing Smc and ScpB that pull DNA away from mid-cell into both cell halves.</text>
</comment>
<dbReference type="Proteomes" id="UP000648239">
    <property type="component" value="Unassembled WGS sequence"/>
</dbReference>
<dbReference type="GO" id="GO:0051301">
    <property type="term" value="P:cell division"/>
    <property type="evidence" value="ECO:0007669"/>
    <property type="project" value="UniProtKB-KW"/>
</dbReference>
<comment type="subunit">
    <text evidence="2">Component of a cohesin-like complex composed of ScpA, ScpB and the Smc homodimer, in which ScpA and ScpB bind to the head domain of Smc. The presence of the three proteins is required for the association of the complex with DNA.</text>
</comment>
<proteinExistence type="inferred from homology"/>
<dbReference type="GO" id="GO:0005737">
    <property type="term" value="C:cytoplasm"/>
    <property type="evidence" value="ECO:0007669"/>
    <property type="project" value="UniProtKB-SubCell"/>
</dbReference>
<dbReference type="InterPro" id="IPR003768">
    <property type="entry name" value="ScpA"/>
</dbReference>
<evidence type="ECO:0000313" key="3">
    <source>
        <dbReference type="EMBL" id="MBD3866730.1"/>
    </source>
</evidence>
<dbReference type="PANTHER" id="PTHR33969">
    <property type="entry name" value="SEGREGATION AND CONDENSATION PROTEIN A"/>
    <property type="match status" value="1"/>
</dbReference>
<dbReference type="PANTHER" id="PTHR33969:SF2">
    <property type="entry name" value="SEGREGATION AND CONDENSATION PROTEIN A"/>
    <property type="match status" value="1"/>
</dbReference>
<evidence type="ECO:0000256" key="1">
    <source>
        <dbReference type="ARBA" id="ARBA00044777"/>
    </source>
</evidence>
<evidence type="ECO:0000313" key="4">
    <source>
        <dbReference type="Proteomes" id="UP000648239"/>
    </source>
</evidence>
<evidence type="ECO:0000256" key="2">
    <source>
        <dbReference type="HAMAP-Rule" id="MF_01805"/>
    </source>
</evidence>
<accession>A0A8J6XX64</accession>
<name>A0A8J6XX64_9BACT</name>
<dbReference type="Gene3D" id="6.10.250.2410">
    <property type="match status" value="1"/>
</dbReference>
<comment type="subcellular location">
    <subcellularLocation>
        <location evidence="2">Cytoplasm</location>
    </subcellularLocation>
    <text evidence="2">Associated with two foci at the outer edges of the nucleoid region in young cells, and at four foci within both cell halves in older cells.</text>
</comment>
<comment type="similarity">
    <text evidence="2">Belongs to the ScpA family.</text>
</comment>
<comment type="caution">
    <text evidence="3">The sequence shown here is derived from an EMBL/GenBank/DDBJ whole genome shotgun (WGS) entry which is preliminary data.</text>
</comment>